<evidence type="ECO:0000313" key="7">
    <source>
        <dbReference type="Proteomes" id="UP000307087"/>
    </source>
</evidence>
<organism evidence="6 7">
    <name type="scientific">Nocardioides caeni</name>
    <dbReference type="NCBI Taxonomy" id="574700"/>
    <lineage>
        <taxon>Bacteria</taxon>
        <taxon>Bacillati</taxon>
        <taxon>Actinomycetota</taxon>
        <taxon>Actinomycetes</taxon>
        <taxon>Propionibacteriales</taxon>
        <taxon>Nocardioidaceae</taxon>
        <taxon>Nocardioides</taxon>
    </lineage>
</organism>
<keyword evidence="7" id="KW-1185">Reference proteome</keyword>
<reference evidence="6 7" key="1">
    <citation type="journal article" date="2009" name="Int. J. Syst. Evol. Microbiol.">
        <title>Nocardioides caeni sp. nov., isolated from wastewater.</title>
        <authorList>
            <person name="Yoon J.H."/>
            <person name="Kang S.J."/>
            <person name="Park S."/>
            <person name="Kim W."/>
            <person name="Oh T.K."/>
        </authorList>
    </citation>
    <scope>NUCLEOTIDE SEQUENCE [LARGE SCALE GENOMIC DNA]</scope>
    <source>
        <strain evidence="6 7">DSM 23134</strain>
    </source>
</reference>
<dbReference type="PRINTS" id="PR00505">
    <property type="entry name" value="D12N6MTFRASE"/>
</dbReference>
<comment type="catalytic activity">
    <reaction evidence="5">
        <text>a 2'-deoxyadenosine in DNA + S-adenosyl-L-methionine = an N(6)-methyl-2'-deoxyadenosine in DNA + S-adenosyl-L-homocysteine + H(+)</text>
        <dbReference type="Rhea" id="RHEA:15197"/>
        <dbReference type="Rhea" id="RHEA-COMP:12418"/>
        <dbReference type="Rhea" id="RHEA-COMP:12419"/>
        <dbReference type="ChEBI" id="CHEBI:15378"/>
        <dbReference type="ChEBI" id="CHEBI:57856"/>
        <dbReference type="ChEBI" id="CHEBI:59789"/>
        <dbReference type="ChEBI" id="CHEBI:90615"/>
        <dbReference type="ChEBI" id="CHEBI:90616"/>
        <dbReference type="EC" id="2.1.1.72"/>
    </reaction>
</comment>
<dbReference type="PROSITE" id="PS00092">
    <property type="entry name" value="N6_MTASE"/>
    <property type="match status" value="1"/>
</dbReference>
<evidence type="ECO:0000256" key="2">
    <source>
        <dbReference type="ARBA" id="ARBA00022603"/>
    </source>
</evidence>
<dbReference type="Proteomes" id="UP000307087">
    <property type="component" value="Unassembled WGS sequence"/>
</dbReference>
<comment type="caution">
    <text evidence="6">The sequence shown here is derived from an EMBL/GenBank/DDBJ whole genome shotgun (WGS) entry which is preliminary data.</text>
</comment>
<keyword evidence="4" id="KW-0949">S-adenosyl-L-methionine</keyword>
<keyword evidence="2 6" id="KW-0489">Methyltransferase</keyword>
<dbReference type="InterPro" id="IPR029063">
    <property type="entry name" value="SAM-dependent_MTases_sf"/>
</dbReference>
<dbReference type="RefSeq" id="WP_136564497.1">
    <property type="nucleotide sequence ID" value="NZ_BAABLS010000001.1"/>
</dbReference>
<accession>A0A4S8N037</accession>
<dbReference type="GO" id="GO:0032259">
    <property type="term" value="P:methylation"/>
    <property type="evidence" value="ECO:0007669"/>
    <property type="project" value="UniProtKB-KW"/>
</dbReference>
<dbReference type="OrthoDB" id="9805629at2"/>
<evidence type="ECO:0000256" key="3">
    <source>
        <dbReference type="ARBA" id="ARBA00022679"/>
    </source>
</evidence>
<evidence type="ECO:0000256" key="1">
    <source>
        <dbReference type="ARBA" id="ARBA00011900"/>
    </source>
</evidence>
<dbReference type="EMBL" id="STGW01000026">
    <property type="protein sequence ID" value="THV08801.1"/>
    <property type="molecule type" value="Genomic_DNA"/>
</dbReference>
<sequence length="353" mass="38689">MIKYLGSKRTLVPALGEMATAVGARTAVDLFTGTTRVAQEFKRRGLEVTAADLASYSQVLSDCFIATDADATDIAGLAAEIDRLDALPGVDGYVTRTFCENARFFQPRNGRRIDAIRDAIERDHPPGSPLRPLLLTSLLLAADRVDSTTGVQMAYLKQWAPRAQAALALRVPALLGGTGHTMHGDVMDTLDLLPAVDLAYVDPPYNQHRYFANYHVWETLVRWDAPEHYGIACKRVDVRERRSVFNSRRTMPAAMTDVLARVRAGVVVVSYNDESWISPEEMSASLRDAGHAVVGVLAFERKRYVGAQIGIHNASGVKVGEVGRLRNVEYLFVAGEPEVVDAALRAGEPTLQR</sequence>
<dbReference type="InterPro" id="IPR012327">
    <property type="entry name" value="MeTrfase_D12"/>
</dbReference>
<dbReference type="AlphaFoldDB" id="A0A4S8N037"/>
<dbReference type="SUPFAM" id="SSF53335">
    <property type="entry name" value="S-adenosyl-L-methionine-dependent methyltransferases"/>
    <property type="match status" value="1"/>
</dbReference>
<keyword evidence="3 6" id="KW-0808">Transferase</keyword>
<gene>
    <name evidence="6" type="ORF">E9934_19105</name>
</gene>
<dbReference type="GO" id="GO:0009307">
    <property type="term" value="P:DNA restriction-modification system"/>
    <property type="evidence" value="ECO:0007669"/>
    <property type="project" value="InterPro"/>
</dbReference>
<proteinExistence type="predicted"/>
<dbReference type="GO" id="GO:0009007">
    <property type="term" value="F:site-specific DNA-methyltransferase (adenine-specific) activity"/>
    <property type="evidence" value="ECO:0007669"/>
    <property type="project" value="UniProtKB-EC"/>
</dbReference>
<dbReference type="InterPro" id="IPR002052">
    <property type="entry name" value="DNA_methylase_N6_adenine_CS"/>
</dbReference>
<dbReference type="EC" id="2.1.1.72" evidence="1"/>
<dbReference type="GO" id="GO:0003676">
    <property type="term" value="F:nucleic acid binding"/>
    <property type="evidence" value="ECO:0007669"/>
    <property type="project" value="InterPro"/>
</dbReference>
<name>A0A4S8N037_9ACTN</name>
<evidence type="ECO:0000313" key="6">
    <source>
        <dbReference type="EMBL" id="THV08801.1"/>
    </source>
</evidence>
<protein>
    <recommendedName>
        <fullName evidence="1">site-specific DNA-methyltransferase (adenine-specific)</fullName>
        <ecNumber evidence="1">2.1.1.72</ecNumber>
    </recommendedName>
</protein>
<dbReference type="Pfam" id="PF02086">
    <property type="entry name" value="MethyltransfD12"/>
    <property type="match status" value="1"/>
</dbReference>
<evidence type="ECO:0000256" key="5">
    <source>
        <dbReference type="ARBA" id="ARBA00047942"/>
    </source>
</evidence>
<evidence type="ECO:0000256" key="4">
    <source>
        <dbReference type="ARBA" id="ARBA00022691"/>
    </source>
</evidence>